<evidence type="ECO:0000313" key="2">
    <source>
        <dbReference type="EMBL" id="GAA4981017.1"/>
    </source>
</evidence>
<comment type="caution">
    <text evidence="2">The sequence shown here is derived from an EMBL/GenBank/DDBJ whole genome shotgun (WGS) entry which is preliminary data.</text>
</comment>
<protein>
    <submittedName>
        <fullName evidence="2">Uncharacterized protein</fullName>
    </submittedName>
</protein>
<keyword evidence="1" id="KW-0472">Membrane</keyword>
<keyword evidence="3" id="KW-1185">Reference proteome</keyword>
<gene>
    <name evidence="2" type="ORF">GCM10023225_21320</name>
</gene>
<proteinExistence type="predicted"/>
<keyword evidence="1" id="KW-0812">Transmembrane</keyword>
<evidence type="ECO:0000313" key="3">
    <source>
        <dbReference type="Proteomes" id="UP001501195"/>
    </source>
</evidence>
<evidence type="ECO:0000256" key="1">
    <source>
        <dbReference type="SAM" id="Phobius"/>
    </source>
</evidence>
<organism evidence="2 3">
    <name type="scientific">Kineococcus glutinatus</name>
    <dbReference type="NCBI Taxonomy" id="1070872"/>
    <lineage>
        <taxon>Bacteria</taxon>
        <taxon>Bacillati</taxon>
        <taxon>Actinomycetota</taxon>
        <taxon>Actinomycetes</taxon>
        <taxon>Kineosporiales</taxon>
        <taxon>Kineosporiaceae</taxon>
        <taxon>Kineococcus</taxon>
    </lineage>
</organism>
<dbReference type="RefSeq" id="WP_345712518.1">
    <property type="nucleotide sequence ID" value="NZ_BAABIL010000313.1"/>
</dbReference>
<dbReference type="EMBL" id="BAABIL010000313">
    <property type="protein sequence ID" value="GAA4981017.1"/>
    <property type="molecule type" value="Genomic_DNA"/>
</dbReference>
<keyword evidence="1" id="KW-1133">Transmembrane helix</keyword>
<name>A0ABP9HXS3_9ACTN</name>
<reference evidence="3" key="1">
    <citation type="journal article" date="2019" name="Int. J. Syst. Evol. Microbiol.">
        <title>The Global Catalogue of Microorganisms (GCM) 10K type strain sequencing project: providing services to taxonomists for standard genome sequencing and annotation.</title>
        <authorList>
            <consortium name="The Broad Institute Genomics Platform"/>
            <consortium name="The Broad Institute Genome Sequencing Center for Infectious Disease"/>
            <person name="Wu L."/>
            <person name="Ma J."/>
        </authorList>
    </citation>
    <scope>NUCLEOTIDE SEQUENCE [LARGE SCALE GENOMIC DNA]</scope>
    <source>
        <strain evidence="3">JCM 18126</strain>
    </source>
</reference>
<sequence>MSDADADPGAGGDGPEVVLGLVAAPGAAGDLAAGLVEDVRAGLAERFAGVGWRVELVQDGLVAPPAGDRELVEAARALLLERGWDLVVCLTDLPLQVARRPVVAHASPLHSVAVVSVPALGALALHRHARAAVLTLVGRLLDGVPGAGEDERSRTARRARTTRRLRELGIDADPRAEGVRFGARVLRGNVRLLAGMVRTNRPWRLAAHLSRALVAAVTTGVFALITPDVWRLADSLGAWRLSVVALASVAAIVVTLLVGAGLWERAHHRGVREQVALFNIATTVTVLIGVLALYGALFALSLAAALLLVVPSLLAEGLGHPVGFADHLQLVWLTSSLATVGGALGAGLEADETVRQAAYAYRSDGSAEDLVGERPPSAGSAA</sequence>
<feature type="transmembrane region" description="Helical" evidence="1">
    <location>
        <begin position="205"/>
        <end position="225"/>
    </location>
</feature>
<accession>A0ABP9HXS3</accession>
<feature type="transmembrane region" description="Helical" evidence="1">
    <location>
        <begin position="237"/>
        <end position="263"/>
    </location>
</feature>
<dbReference type="Proteomes" id="UP001501195">
    <property type="component" value="Unassembled WGS sequence"/>
</dbReference>
<feature type="transmembrane region" description="Helical" evidence="1">
    <location>
        <begin position="275"/>
        <end position="308"/>
    </location>
</feature>